<feature type="transmembrane region" description="Helical" evidence="6">
    <location>
        <begin position="73"/>
        <end position="94"/>
    </location>
</feature>
<keyword evidence="9" id="KW-1185">Reference proteome</keyword>
<comment type="subcellular location">
    <subcellularLocation>
        <location evidence="1">Cell membrane</location>
        <topology evidence="1">Multi-pass membrane protein</topology>
    </subcellularLocation>
</comment>
<feature type="domain" description="EamA" evidence="7">
    <location>
        <begin position="159"/>
        <end position="296"/>
    </location>
</feature>
<dbReference type="GO" id="GO:0005886">
    <property type="term" value="C:plasma membrane"/>
    <property type="evidence" value="ECO:0007669"/>
    <property type="project" value="UniProtKB-SubCell"/>
</dbReference>
<gene>
    <name evidence="8" type="ORF">GCM10011289_15460</name>
</gene>
<reference evidence="8" key="2">
    <citation type="submission" date="2020-09" db="EMBL/GenBank/DDBJ databases">
        <authorList>
            <person name="Sun Q."/>
            <person name="Kim S."/>
        </authorList>
    </citation>
    <scope>NUCLEOTIDE SEQUENCE</scope>
    <source>
        <strain evidence="8">KCTC 32182</strain>
    </source>
</reference>
<evidence type="ECO:0000256" key="6">
    <source>
        <dbReference type="SAM" id="Phobius"/>
    </source>
</evidence>
<accession>A0A918U9F6</accession>
<dbReference type="EMBL" id="BMYX01000007">
    <property type="protein sequence ID" value="GGY13156.1"/>
    <property type="molecule type" value="Genomic_DNA"/>
</dbReference>
<keyword evidence="4 6" id="KW-1133">Transmembrane helix</keyword>
<evidence type="ECO:0000313" key="8">
    <source>
        <dbReference type="EMBL" id="GGY13156.1"/>
    </source>
</evidence>
<feature type="transmembrane region" description="Helical" evidence="6">
    <location>
        <begin position="39"/>
        <end position="61"/>
    </location>
</feature>
<evidence type="ECO:0000256" key="5">
    <source>
        <dbReference type="ARBA" id="ARBA00023136"/>
    </source>
</evidence>
<dbReference type="Pfam" id="PF00892">
    <property type="entry name" value="EamA"/>
    <property type="match status" value="2"/>
</dbReference>
<protein>
    <submittedName>
        <fullName evidence="8">Multidrug DMT transporter permease</fullName>
    </submittedName>
</protein>
<feature type="transmembrane region" description="Helical" evidence="6">
    <location>
        <begin position="221"/>
        <end position="242"/>
    </location>
</feature>
<feature type="transmembrane region" description="Helical" evidence="6">
    <location>
        <begin position="100"/>
        <end position="120"/>
    </location>
</feature>
<keyword evidence="5 6" id="KW-0472">Membrane</keyword>
<proteinExistence type="predicted"/>
<comment type="caution">
    <text evidence="8">The sequence shown here is derived from an EMBL/GenBank/DDBJ whole genome shotgun (WGS) entry which is preliminary data.</text>
</comment>
<keyword evidence="3 6" id="KW-0812">Transmembrane</keyword>
<name>A0A918U9F6_9NEIS</name>
<feature type="domain" description="EamA" evidence="7">
    <location>
        <begin position="10"/>
        <end position="143"/>
    </location>
</feature>
<evidence type="ECO:0000256" key="4">
    <source>
        <dbReference type="ARBA" id="ARBA00022989"/>
    </source>
</evidence>
<keyword evidence="2" id="KW-1003">Cell membrane</keyword>
<feature type="transmembrane region" description="Helical" evidence="6">
    <location>
        <begin position="157"/>
        <end position="177"/>
    </location>
</feature>
<dbReference type="PANTHER" id="PTHR32322">
    <property type="entry name" value="INNER MEMBRANE TRANSPORTER"/>
    <property type="match status" value="1"/>
</dbReference>
<evidence type="ECO:0000313" key="9">
    <source>
        <dbReference type="Proteomes" id="UP000645257"/>
    </source>
</evidence>
<evidence type="ECO:0000256" key="3">
    <source>
        <dbReference type="ARBA" id="ARBA00022692"/>
    </source>
</evidence>
<feature type="transmembrane region" description="Helical" evidence="6">
    <location>
        <begin position="189"/>
        <end position="209"/>
    </location>
</feature>
<evidence type="ECO:0000256" key="1">
    <source>
        <dbReference type="ARBA" id="ARBA00004651"/>
    </source>
</evidence>
<feature type="transmembrane region" description="Helical" evidence="6">
    <location>
        <begin position="279"/>
        <end position="299"/>
    </location>
</feature>
<dbReference type="InterPro" id="IPR050638">
    <property type="entry name" value="AA-Vitamin_Transporters"/>
</dbReference>
<dbReference type="AlphaFoldDB" id="A0A918U9F6"/>
<sequence length="308" mass="33505">MKLSARGLLWPIACLSLAMLFWASNVVIARGFRADLPPMWLAFWRWVIGAGVLLPVLGRQLWRQRRVLWSLRWHYLVQAGIGIVGTSACIYLGVATASATSAAALQTPTPAWILLIAAVFQRRRMSWNQVLGVAVSMFGALYIAVEGDMARLAGFELGRGELWLLASSVCWAVYTLSLDAMPKKVTTTLSMLVQMILGGLLLLPMAMIAEPGAAMPGSWPTASWMAVLYLGIFPSVVAYTLYNIGVNKLGSQTAGSFDNLMPAFSSFLSITFLGESLMAYHVLGFIACVAGVTLTSIVWDPFARPVEH</sequence>
<evidence type="ECO:0000256" key="2">
    <source>
        <dbReference type="ARBA" id="ARBA00022475"/>
    </source>
</evidence>
<dbReference type="InterPro" id="IPR000620">
    <property type="entry name" value="EamA_dom"/>
</dbReference>
<feature type="transmembrane region" description="Helical" evidence="6">
    <location>
        <begin position="127"/>
        <end position="145"/>
    </location>
</feature>
<organism evidence="8 9">
    <name type="scientific">Paludibacterium paludis</name>
    <dbReference type="NCBI Taxonomy" id="1225769"/>
    <lineage>
        <taxon>Bacteria</taxon>
        <taxon>Pseudomonadati</taxon>
        <taxon>Pseudomonadota</taxon>
        <taxon>Betaproteobacteria</taxon>
        <taxon>Neisseriales</taxon>
        <taxon>Chromobacteriaceae</taxon>
        <taxon>Paludibacterium</taxon>
    </lineage>
</organism>
<evidence type="ECO:0000259" key="7">
    <source>
        <dbReference type="Pfam" id="PF00892"/>
    </source>
</evidence>
<reference evidence="8" key="1">
    <citation type="journal article" date="2014" name="Int. J. Syst. Evol. Microbiol.">
        <title>Complete genome sequence of Corynebacterium casei LMG S-19264T (=DSM 44701T), isolated from a smear-ripened cheese.</title>
        <authorList>
            <consortium name="US DOE Joint Genome Institute (JGI-PGF)"/>
            <person name="Walter F."/>
            <person name="Albersmeier A."/>
            <person name="Kalinowski J."/>
            <person name="Ruckert C."/>
        </authorList>
    </citation>
    <scope>NUCLEOTIDE SEQUENCE</scope>
    <source>
        <strain evidence="8">KCTC 32182</strain>
    </source>
</reference>
<dbReference type="PANTHER" id="PTHR32322:SF18">
    <property type="entry name" value="S-ADENOSYLMETHIONINE_S-ADENOSYLHOMOCYSTEINE TRANSPORTER"/>
    <property type="match status" value="1"/>
</dbReference>
<dbReference type="InterPro" id="IPR037185">
    <property type="entry name" value="EmrE-like"/>
</dbReference>
<dbReference type="SUPFAM" id="SSF103481">
    <property type="entry name" value="Multidrug resistance efflux transporter EmrE"/>
    <property type="match status" value="2"/>
</dbReference>
<dbReference type="Proteomes" id="UP000645257">
    <property type="component" value="Unassembled WGS sequence"/>
</dbReference>
<dbReference type="RefSeq" id="WP_189532983.1">
    <property type="nucleotide sequence ID" value="NZ_BMYX01000007.1"/>
</dbReference>